<dbReference type="KEGG" id="tnr:Thena_0286"/>
<organism evidence="2 3">
    <name type="scientific">Thermodesulfobium narugense DSM 14796</name>
    <dbReference type="NCBI Taxonomy" id="747365"/>
    <lineage>
        <taxon>Bacteria</taxon>
        <taxon>Pseudomonadati</taxon>
        <taxon>Thermodesulfobiota</taxon>
        <taxon>Thermodesulfobiia</taxon>
        <taxon>Thermodesulfobiales</taxon>
        <taxon>Thermodesulfobiaceae</taxon>
        <taxon>Thermodesulfobium</taxon>
    </lineage>
</organism>
<keyword evidence="3" id="KW-1185">Reference proteome</keyword>
<dbReference type="HOGENOM" id="CLU_1569934_0_0_9"/>
<dbReference type="RefSeq" id="WP_013755664.1">
    <property type="nucleotide sequence ID" value="NC_015499.1"/>
</dbReference>
<name>M1E7D5_9BACT</name>
<dbReference type="EMBL" id="CP002690">
    <property type="protein sequence ID" value="AEE13934.1"/>
    <property type="molecule type" value="Genomic_DNA"/>
</dbReference>
<proteinExistence type="predicted"/>
<keyword evidence="1" id="KW-1133">Transmembrane helix</keyword>
<dbReference type="Proteomes" id="UP000011765">
    <property type="component" value="Chromosome"/>
</dbReference>
<sequence>MKKFKWYVYFIFILLASLIVSNVYWIFIVNFTKETYDRNCQTNIENVKNDLREKFVNDVKNFLIDVSIPLTFFVRDNIQSNRIYQVEECFNQIVRNKGFKEISFVSGNTIQISTNKKYEGSNFSRFYPEEFSSFQKMTVLNEKNILFVVSPVMNVNEKIGFIIISYDLSQ</sequence>
<evidence type="ECO:0000313" key="3">
    <source>
        <dbReference type="Proteomes" id="UP000011765"/>
    </source>
</evidence>
<gene>
    <name evidence="2" type="ORF">Thena_0286</name>
</gene>
<reference evidence="2 3" key="1">
    <citation type="submission" date="2011-04" db="EMBL/GenBank/DDBJ databases">
        <title>The complete genome of Thermodesulfobium narugense DSM 14796.</title>
        <authorList>
            <consortium name="US DOE Joint Genome Institute (JGI-PGF)"/>
            <person name="Lucas S."/>
            <person name="Han J."/>
            <person name="Lapidus A."/>
            <person name="Bruce D."/>
            <person name="Goodwin L."/>
            <person name="Pitluck S."/>
            <person name="Peters L."/>
            <person name="Kyrpides N."/>
            <person name="Mavromatis K."/>
            <person name="Pagani I."/>
            <person name="Ivanova N."/>
            <person name="Ovchinnikova G."/>
            <person name="Zhang X."/>
            <person name="Saunders L."/>
            <person name="Detter J.C."/>
            <person name="Tapia R."/>
            <person name="Han C."/>
            <person name="Land M."/>
            <person name="Hauser L."/>
            <person name="Markowitz V."/>
            <person name="Cheng J.-F."/>
            <person name="Hugenholtz P."/>
            <person name="Woyke T."/>
            <person name="Wu D."/>
            <person name="Spring S."/>
            <person name="Schroeder M."/>
            <person name="Brambilla E."/>
            <person name="Klenk H.-P."/>
            <person name="Eisen J.A."/>
        </authorList>
    </citation>
    <scope>NUCLEOTIDE SEQUENCE [LARGE SCALE GENOMIC DNA]</scope>
    <source>
        <strain evidence="2 3">DSM 14796</strain>
    </source>
</reference>
<dbReference type="AlphaFoldDB" id="M1E7D5"/>
<accession>M1E7D5</accession>
<dbReference type="STRING" id="747365.Thena_0286"/>
<keyword evidence="1" id="KW-0472">Membrane</keyword>
<dbReference type="OrthoDB" id="762648at2"/>
<evidence type="ECO:0000313" key="2">
    <source>
        <dbReference type="EMBL" id="AEE13934.1"/>
    </source>
</evidence>
<evidence type="ECO:0000256" key="1">
    <source>
        <dbReference type="SAM" id="Phobius"/>
    </source>
</evidence>
<protein>
    <submittedName>
        <fullName evidence="2">Uncharacterized protein</fullName>
    </submittedName>
</protein>
<keyword evidence="1" id="KW-0812">Transmembrane</keyword>
<feature type="transmembrane region" description="Helical" evidence="1">
    <location>
        <begin position="6"/>
        <end position="28"/>
    </location>
</feature>